<gene>
    <name evidence="1" type="ORF">DPMN_079784</name>
</gene>
<keyword evidence="2" id="KW-1185">Reference proteome</keyword>
<accession>A0A9D3YPM7</accession>
<dbReference type="EMBL" id="JAIWYP010000015">
    <property type="protein sequence ID" value="KAH3704722.1"/>
    <property type="molecule type" value="Genomic_DNA"/>
</dbReference>
<reference evidence="1" key="1">
    <citation type="journal article" date="2019" name="bioRxiv">
        <title>The Genome of the Zebra Mussel, Dreissena polymorpha: A Resource for Invasive Species Research.</title>
        <authorList>
            <person name="McCartney M.A."/>
            <person name="Auch B."/>
            <person name="Kono T."/>
            <person name="Mallez S."/>
            <person name="Zhang Y."/>
            <person name="Obille A."/>
            <person name="Becker A."/>
            <person name="Abrahante J.E."/>
            <person name="Garbe J."/>
            <person name="Badalamenti J.P."/>
            <person name="Herman A."/>
            <person name="Mangelson H."/>
            <person name="Liachko I."/>
            <person name="Sullivan S."/>
            <person name="Sone E.D."/>
            <person name="Koren S."/>
            <person name="Silverstein K.A.T."/>
            <person name="Beckman K.B."/>
            <person name="Gohl D.M."/>
        </authorList>
    </citation>
    <scope>NUCLEOTIDE SEQUENCE</scope>
    <source>
        <strain evidence="1">Duluth1</strain>
        <tissue evidence="1">Whole animal</tissue>
    </source>
</reference>
<organism evidence="1 2">
    <name type="scientific">Dreissena polymorpha</name>
    <name type="common">Zebra mussel</name>
    <name type="synonym">Mytilus polymorpha</name>
    <dbReference type="NCBI Taxonomy" id="45954"/>
    <lineage>
        <taxon>Eukaryota</taxon>
        <taxon>Metazoa</taxon>
        <taxon>Spiralia</taxon>
        <taxon>Lophotrochozoa</taxon>
        <taxon>Mollusca</taxon>
        <taxon>Bivalvia</taxon>
        <taxon>Autobranchia</taxon>
        <taxon>Heteroconchia</taxon>
        <taxon>Euheterodonta</taxon>
        <taxon>Imparidentia</taxon>
        <taxon>Neoheterodontei</taxon>
        <taxon>Myida</taxon>
        <taxon>Dreissenoidea</taxon>
        <taxon>Dreissenidae</taxon>
        <taxon>Dreissena</taxon>
    </lineage>
</organism>
<reference evidence="1" key="2">
    <citation type="submission" date="2020-11" db="EMBL/GenBank/DDBJ databases">
        <authorList>
            <person name="McCartney M.A."/>
            <person name="Auch B."/>
            <person name="Kono T."/>
            <person name="Mallez S."/>
            <person name="Becker A."/>
            <person name="Gohl D.M."/>
            <person name="Silverstein K.A.T."/>
            <person name="Koren S."/>
            <person name="Bechman K.B."/>
            <person name="Herman A."/>
            <person name="Abrahante J.E."/>
            <person name="Garbe J."/>
        </authorList>
    </citation>
    <scope>NUCLEOTIDE SEQUENCE</scope>
    <source>
        <strain evidence="1">Duluth1</strain>
        <tissue evidence="1">Whole animal</tissue>
    </source>
</reference>
<protein>
    <submittedName>
        <fullName evidence="1">Uncharacterized protein</fullName>
    </submittedName>
</protein>
<dbReference type="AlphaFoldDB" id="A0A9D3YPM7"/>
<evidence type="ECO:0000313" key="1">
    <source>
        <dbReference type="EMBL" id="KAH3704722.1"/>
    </source>
</evidence>
<evidence type="ECO:0000313" key="2">
    <source>
        <dbReference type="Proteomes" id="UP000828390"/>
    </source>
</evidence>
<name>A0A9D3YPM7_DREPO</name>
<feature type="non-terminal residue" evidence="1">
    <location>
        <position position="1"/>
    </location>
</feature>
<proteinExistence type="predicted"/>
<sequence>TVVGDVGCFSSNQVTCRNSVGNCIIPLRFVWNGTPCGSGTVFITYQIWFMMVY</sequence>
<comment type="caution">
    <text evidence="1">The sequence shown here is derived from an EMBL/GenBank/DDBJ whole genome shotgun (WGS) entry which is preliminary data.</text>
</comment>
<dbReference type="Proteomes" id="UP000828390">
    <property type="component" value="Unassembled WGS sequence"/>
</dbReference>